<dbReference type="PANTHER" id="PTHR43991:SF12">
    <property type="entry name" value="WD REPEAT PROTEIN (AFU_ORTHOLOGUE AFUA_8G05640)"/>
    <property type="match status" value="1"/>
</dbReference>
<dbReference type="STRING" id="1754191.A0A1Y1VL65"/>
<dbReference type="AlphaFoldDB" id="A0A1Y1VL65"/>
<proteinExistence type="predicted"/>
<dbReference type="Proteomes" id="UP000193719">
    <property type="component" value="Unassembled WGS sequence"/>
</dbReference>
<dbReference type="InterPro" id="IPR001680">
    <property type="entry name" value="WD40_rpt"/>
</dbReference>
<name>A0A1Y1VL65_9FUNG</name>
<keyword evidence="3" id="KW-1185">Reference proteome</keyword>
<dbReference type="SMART" id="SM00320">
    <property type="entry name" value="WD40"/>
    <property type="match status" value="3"/>
</dbReference>
<dbReference type="InterPro" id="IPR015943">
    <property type="entry name" value="WD40/YVTN_repeat-like_dom_sf"/>
</dbReference>
<dbReference type="SUPFAM" id="SSF50978">
    <property type="entry name" value="WD40 repeat-like"/>
    <property type="match status" value="1"/>
</dbReference>
<gene>
    <name evidence="2" type="ORF">BCR36DRAFT_401784</name>
</gene>
<evidence type="ECO:0000313" key="2">
    <source>
        <dbReference type="EMBL" id="ORX59162.1"/>
    </source>
</evidence>
<comment type="caution">
    <text evidence="2">The sequence shown here is derived from an EMBL/GenBank/DDBJ whole genome shotgun (WGS) entry which is preliminary data.</text>
</comment>
<evidence type="ECO:0000256" key="1">
    <source>
        <dbReference type="PROSITE-ProRule" id="PRU00221"/>
    </source>
</evidence>
<dbReference type="PROSITE" id="PS50294">
    <property type="entry name" value="WD_REPEATS_REGION"/>
    <property type="match status" value="1"/>
</dbReference>
<accession>A0A1Y1VL65</accession>
<protein>
    <submittedName>
        <fullName evidence="2">WD40 repeat-like protein</fullName>
    </submittedName>
</protein>
<dbReference type="EMBL" id="MCFH01000003">
    <property type="protein sequence ID" value="ORX59162.1"/>
    <property type="molecule type" value="Genomic_DNA"/>
</dbReference>
<reference evidence="2 3" key="2">
    <citation type="submission" date="2016-08" db="EMBL/GenBank/DDBJ databases">
        <title>Pervasive Adenine N6-methylation of Active Genes in Fungi.</title>
        <authorList>
            <consortium name="DOE Joint Genome Institute"/>
            <person name="Mondo S.J."/>
            <person name="Dannebaum R.O."/>
            <person name="Kuo R.C."/>
            <person name="Labutti K."/>
            <person name="Haridas S."/>
            <person name="Kuo A."/>
            <person name="Salamov A."/>
            <person name="Ahrendt S.R."/>
            <person name="Lipzen A."/>
            <person name="Sullivan W."/>
            <person name="Andreopoulos W.B."/>
            <person name="Clum A."/>
            <person name="Lindquist E."/>
            <person name="Daum C."/>
            <person name="Ramamoorthy G.K."/>
            <person name="Gryganskyi A."/>
            <person name="Culley D."/>
            <person name="Magnuson J.K."/>
            <person name="James T.Y."/>
            <person name="O'Malley M.A."/>
            <person name="Stajich J.E."/>
            <person name="Spatafora J.W."/>
            <person name="Visel A."/>
            <person name="Grigoriev I.V."/>
        </authorList>
    </citation>
    <scope>NUCLEOTIDE SEQUENCE [LARGE SCALE GENOMIC DNA]</scope>
    <source>
        <strain evidence="3">finn</strain>
    </source>
</reference>
<dbReference type="Gene3D" id="2.130.10.10">
    <property type="entry name" value="YVTN repeat-like/Quinoprotein amine dehydrogenase"/>
    <property type="match status" value="1"/>
</dbReference>
<dbReference type="Pfam" id="PF00400">
    <property type="entry name" value="WD40"/>
    <property type="match status" value="1"/>
</dbReference>
<keyword evidence="1" id="KW-0853">WD repeat</keyword>
<evidence type="ECO:0000313" key="3">
    <source>
        <dbReference type="Proteomes" id="UP000193719"/>
    </source>
</evidence>
<dbReference type="PROSITE" id="PS50082">
    <property type="entry name" value="WD_REPEATS_2"/>
    <property type="match status" value="1"/>
</dbReference>
<sequence>MQMESISEITSEDYYNGCFDLQGINWENNLIYNQNISTRLTKSIYRQIRNSKYMNYQDLQWNKEKIKKEITPVRDDGKFFKFRHSKFGTNSSICHFQLRNLLASPTKNDIYYYAKDSIRHWSPITHESKPVYRLDINTHINTLYSLTASRNLIACGIGSGTYVVCNTNSPKNYKVNEIPRISQTDPQASTIDYTINYMKFIDNHTRNLELLIASNDYYCRMVDINTFKYTYNYRDINPINCASLKNDGKTLLVVGDSTKAKLLDITSNRIIHQINDHYDFLFSCEWSPNGNYFATGGQDMCVRIYDNRNIKQSLNVLPMNIASVRSMRFTDDNQYLAVAEQIDYVHIYDAANGLFLREQVIDFFADIAGISFTPGEGQGFYISTVDSEINSHQPIIPTILNNGVLMEFERYRYSRSESSWIF</sequence>
<dbReference type="OrthoDB" id="20669at2759"/>
<dbReference type="PANTHER" id="PTHR43991">
    <property type="entry name" value="WD REPEAT PROTEIN (AFU_ORTHOLOGUE AFUA_8G05640)-RELATED"/>
    <property type="match status" value="1"/>
</dbReference>
<dbReference type="InterPro" id="IPR036322">
    <property type="entry name" value="WD40_repeat_dom_sf"/>
</dbReference>
<feature type="repeat" description="WD" evidence="1">
    <location>
        <begin position="274"/>
        <end position="306"/>
    </location>
</feature>
<reference evidence="2 3" key="1">
    <citation type="submission" date="2016-08" db="EMBL/GenBank/DDBJ databases">
        <title>Genomes of anaerobic fungi encode conserved fungal cellulosomes for biomass hydrolysis.</title>
        <authorList>
            <consortium name="DOE Joint Genome Institute"/>
            <person name="Haitjema C.H."/>
            <person name="Gilmore S.P."/>
            <person name="Henske J.K."/>
            <person name="Solomon K.V."/>
            <person name="De Groot R."/>
            <person name="Kuo A."/>
            <person name="Mondo S.J."/>
            <person name="Salamov A.A."/>
            <person name="Labutti K."/>
            <person name="Zhao Z."/>
            <person name="Chiniquy J."/>
            <person name="Barry K."/>
            <person name="Brewer H.M."/>
            <person name="Purvine S.O."/>
            <person name="Wright A.T."/>
            <person name="Boxma B."/>
            <person name="Van Alen T."/>
            <person name="Hackstein J.H."/>
            <person name="Baker S.E."/>
            <person name="Grigoriev I.V."/>
            <person name="O'Malley M.A."/>
        </authorList>
    </citation>
    <scope>NUCLEOTIDE SEQUENCE [LARGE SCALE GENOMIC DNA]</scope>
    <source>
        <strain evidence="3">finn</strain>
    </source>
</reference>
<organism evidence="2 3">
    <name type="scientific">Piromyces finnis</name>
    <dbReference type="NCBI Taxonomy" id="1754191"/>
    <lineage>
        <taxon>Eukaryota</taxon>
        <taxon>Fungi</taxon>
        <taxon>Fungi incertae sedis</taxon>
        <taxon>Chytridiomycota</taxon>
        <taxon>Chytridiomycota incertae sedis</taxon>
        <taxon>Neocallimastigomycetes</taxon>
        <taxon>Neocallimastigales</taxon>
        <taxon>Neocallimastigaceae</taxon>
        <taxon>Piromyces</taxon>
    </lineage>
</organism>